<feature type="transmembrane region" description="Helical" evidence="12">
    <location>
        <begin position="72"/>
        <end position="92"/>
    </location>
</feature>
<dbReference type="GO" id="GO:0005886">
    <property type="term" value="C:plasma membrane"/>
    <property type="evidence" value="ECO:0007669"/>
    <property type="project" value="UniProtKB-SubCell"/>
</dbReference>
<organism evidence="13 14">
    <name type="scientific">Ornithorhynchus anatinus</name>
    <name type="common">Duckbill platypus</name>
    <dbReference type="NCBI Taxonomy" id="9258"/>
    <lineage>
        <taxon>Eukaryota</taxon>
        <taxon>Metazoa</taxon>
        <taxon>Chordata</taxon>
        <taxon>Craniata</taxon>
        <taxon>Vertebrata</taxon>
        <taxon>Euteleostomi</taxon>
        <taxon>Mammalia</taxon>
        <taxon>Monotremata</taxon>
        <taxon>Ornithorhynchidae</taxon>
        <taxon>Ornithorhynchus</taxon>
    </lineage>
</organism>
<feature type="transmembrane region" description="Helical" evidence="12">
    <location>
        <begin position="309"/>
        <end position="333"/>
    </location>
</feature>
<evidence type="ECO:0000313" key="14">
    <source>
        <dbReference type="Proteomes" id="UP000002279"/>
    </source>
</evidence>
<feature type="transmembrane region" description="Helical" evidence="12">
    <location>
        <begin position="534"/>
        <end position="554"/>
    </location>
</feature>
<keyword evidence="6" id="KW-0375">Hydrogen ion transport</keyword>
<evidence type="ECO:0000256" key="8">
    <source>
        <dbReference type="ARBA" id="ARBA00023065"/>
    </source>
</evidence>
<proteinExistence type="inferred from homology"/>
<feature type="region of interest" description="Disordered" evidence="11">
    <location>
        <begin position="191"/>
        <end position="237"/>
    </location>
</feature>
<evidence type="ECO:0000256" key="1">
    <source>
        <dbReference type="ARBA" id="ARBA00004651"/>
    </source>
</evidence>
<keyword evidence="7 12" id="KW-1133">Transmembrane helix</keyword>
<feature type="transmembrane region" description="Helical" evidence="12">
    <location>
        <begin position="503"/>
        <end position="522"/>
    </location>
</feature>
<keyword evidence="14" id="KW-1185">Reference proteome</keyword>
<dbReference type="Pfam" id="PF03189">
    <property type="entry name" value="Otopetrin"/>
    <property type="match status" value="2"/>
</dbReference>
<name>A0A6I8PQH9_ORNAN</name>
<feature type="compositionally biased region" description="Basic and acidic residues" evidence="11">
    <location>
        <begin position="28"/>
        <end position="51"/>
    </location>
</feature>
<accession>A0A6I8PQH9</accession>
<dbReference type="Ensembl" id="ENSOANT00000064081.1">
    <property type="protein sequence ID" value="ENSOANP00000054660.1"/>
    <property type="gene ID" value="ENSOANG00000050330.1"/>
</dbReference>
<evidence type="ECO:0000256" key="11">
    <source>
        <dbReference type="SAM" id="MobiDB-lite"/>
    </source>
</evidence>
<evidence type="ECO:0000256" key="12">
    <source>
        <dbReference type="SAM" id="Phobius"/>
    </source>
</evidence>
<feature type="compositionally biased region" description="Pro residues" evidence="11">
    <location>
        <begin position="604"/>
        <end position="615"/>
    </location>
</feature>
<dbReference type="PANTHER" id="PTHR21522">
    <property type="entry name" value="PROTON CHANNEL OTOP"/>
    <property type="match status" value="1"/>
</dbReference>
<dbReference type="AlphaFoldDB" id="A0A6I8PQH9"/>
<reference evidence="13" key="2">
    <citation type="submission" date="2025-09" db="UniProtKB">
        <authorList>
            <consortium name="Ensembl"/>
        </authorList>
    </citation>
    <scope>IDENTIFICATION</scope>
    <source>
        <strain evidence="13">Glennie</strain>
    </source>
</reference>
<reference evidence="13" key="1">
    <citation type="submission" date="2025-08" db="UniProtKB">
        <authorList>
            <consortium name="Ensembl"/>
        </authorList>
    </citation>
    <scope>IDENTIFICATION</scope>
    <source>
        <strain evidence="13">Glennie</strain>
    </source>
</reference>
<feature type="transmembrane region" description="Helical" evidence="12">
    <location>
        <begin position="257"/>
        <end position="278"/>
    </location>
</feature>
<keyword evidence="4" id="KW-1003">Cell membrane</keyword>
<evidence type="ECO:0000256" key="9">
    <source>
        <dbReference type="ARBA" id="ARBA00023136"/>
    </source>
</evidence>
<dbReference type="GeneTree" id="ENSGT00940000156691"/>
<keyword evidence="10" id="KW-0407">Ion channel</keyword>
<evidence type="ECO:0000256" key="2">
    <source>
        <dbReference type="ARBA" id="ARBA00006513"/>
    </source>
</evidence>
<keyword evidence="3" id="KW-0813">Transport</keyword>
<dbReference type="PANTHER" id="PTHR21522:SF35">
    <property type="entry name" value="PROTON CHANNEL OTOP2"/>
    <property type="match status" value="1"/>
</dbReference>
<evidence type="ECO:0000256" key="10">
    <source>
        <dbReference type="ARBA" id="ARBA00023303"/>
    </source>
</evidence>
<evidence type="ECO:0000256" key="3">
    <source>
        <dbReference type="ARBA" id="ARBA00022448"/>
    </source>
</evidence>
<comment type="subcellular location">
    <subcellularLocation>
        <location evidence="1">Cell membrane</location>
        <topology evidence="1">Multi-pass membrane protein</topology>
    </subcellularLocation>
</comment>
<evidence type="ECO:0000256" key="6">
    <source>
        <dbReference type="ARBA" id="ARBA00022781"/>
    </source>
</evidence>
<evidence type="ECO:0000256" key="4">
    <source>
        <dbReference type="ARBA" id="ARBA00022475"/>
    </source>
</evidence>
<comment type="similarity">
    <text evidence="2">Belongs to the otopetrin family.</text>
</comment>
<keyword evidence="5 12" id="KW-0812">Transmembrane</keyword>
<feature type="region of interest" description="Disordered" evidence="11">
    <location>
        <begin position="716"/>
        <end position="753"/>
    </location>
</feature>
<feature type="region of interest" description="Disordered" evidence="11">
    <location>
        <begin position="580"/>
        <end position="631"/>
    </location>
</feature>
<sequence>SAGGATEPGKGPVPSCLGRTQLAGAAERGLRVGERKRGGGERRMSSREEGGKGPGLHSLPKPLETWKKGGRMLSVLLAVNTLLLACTLISSGAFNKVAVYDTDVFALLAAMMLLAVIWVVAHLLHTTRHPDAVPYRDPHAGPIWLRGGLVLFAVCTLVMDVFKTGYYSSFFECQALEVWSAVREESGGKTGFGWEGRASGGATDEPAARERDPGRPGARVTAPPLRLAERGGGAGSSEGDRCTCNTTICRVFEQGYFYLYPFNIEYSLFAATLLYVMWKNVGRLLSPGHGHGHGSGHGLGHGLSRQTLFVGPLLGLLLFVGGLGVFVVYEVQVRRDGENRTRNALVLYYSFHIVCLGLMSLGSLGGSILYRLDRRTMDQLKNPTRTLDVALLMGAALGQFAISYYSIVAVVAGAPRELLGALNLAHSLLTIAQLSSQNAFIIESLHRSPPEPEAQHPEPGLAFANPVAPLALSPSPVSGLVPSGGAPAAPPRLGWKRRCLKDLSLFLLLCNVVLWIMPAFGARPQFTNNLELNFYGSSMWLTIVNICLPFGNFLPHARRLQPAGGLCAILTGAWVPGPPPPVPSQLGQPFRAPPGGGGGGAFPPLQPTSPPPSPTPSLISGGLGTKPGFTGLSDRKYPGPGLLGWTEFRSRPAPRGKWELAQASRLRVGDGDFGPYRTRPLFSRIGMNKRDLDPCAFACSSVLHRAHLLGAGVRGRCRERGSRGPFQSRTGSRDRAGLARTEGPSPRGHRGRWRGRRPCRPLCSACFFFVLPGN</sequence>
<keyword evidence="8" id="KW-0406">Ion transport</keyword>
<evidence type="ECO:0008006" key="15">
    <source>
        <dbReference type="Google" id="ProtNLM"/>
    </source>
</evidence>
<evidence type="ECO:0000256" key="5">
    <source>
        <dbReference type="ARBA" id="ARBA00022692"/>
    </source>
</evidence>
<dbReference type="Proteomes" id="UP000002279">
    <property type="component" value="Unplaced"/>
</dbReference>
<evidence type="ECO:0000313" key="13">
    <source>
        <dbReference type="Ensembl" id="ENSOANP00000054660.1"/>
    </source>
</evidence>
<feature type="transmembrane region" description="Helical" evidence="12">
    <location>
        <begin position="104"/>
        <end position="123"/>
    </location>
</feature>
<evidence type="ECO:0000256" key="7">
    <source>
        <dbReference type="ARBA" id="ARBA00022989"/>
    </source>
</evidence>
<protein>
    <recommendedName>
        <fullName evidence="15">Otopetrin 3</fullName>
    </recommendedName>
</protein>
<dbReference type="InterPro" id="IPR004878">
    <property type="entry name" value="Otopetrin"/>
</dbReference>
<feature type="transmembrane region" description="Helical" evidence="12">
    <location>
        <begin position="345"/>
        <end position="370"/>
    </location>
</feature>
<dbReference type="GO" id="GO:0015252">
    <property type="term" value="F:proton channel activity"/>
    <property type="evidence" value="ECO:0007669"/>
    <property type="project" value="InterPro"/>
</dbReference>
<feature type="region of interest" description="Disordered" evidence="11">
    <location>
        <begin position="1"/>
        <end position="61"/>
    </location>
</feature>
<dbReference type="Bgee" id="ENSOANG00000050330">
    <property type="expression patterns" value="Expressed in liver and 2 other cell types or tissues"/>
</dbReference>
<keyword evidence="9 12" id="KW-0472">Membrane</keyword>
<feature type="transmembrane region" description="Helical" evidence="12">
    <location>
        <begin position="390"/>
        <end position="414"/>
    </location>
</feature>
<gene>
    <name evidence="13" type="primary">OTOP2</name>
</gene>